<keyword evidence="3" id="KW-1185">Reference proteome</keyword>
<comment type="caution">
    <text evidence="2">The sequence shown here is derived from an EMBL/GenBank/DDBJ whole genome shotgun (WGS) entry which is preliminary data.</text>
</comment>
<sequence>MKKLGLYVVTPILSYAAGITAFITVGTIVRNESIGSDLGSVLLYGAFVYLLFALPIYYVTVYFIGKRYEHYRWLYYPAACMLVFMIPTAGLMITNGREELLSPEALVYNSFFLGAGLVFGLGSWYFKHRKEGS</sequence>
<feature type="transmembrane region" description="Helical" evidence="1">
    <location>
        <begin position="41"/>
        <end position="61"/>
    </location>
</feature>
<keyword evidence="1" id="KW-1133">Transmembrane helix</keyword>
<gene>
    <name evidence="2" type="ORF">ACFQ2J_09785</name>
</gene>
<evidence type="ECO:0000313" key="2">
    <source>
        <dbReference type="EMBL" id="MFD1019459.1"/>
    </source>
</evidence>
<dbReference type="Proteomes" id="UP001596990">
    <property type="component" value="Unassembled WGS sequence"/>
</dbReference>
<feature type="transmembrane region" description="Helical" evidence="1">
    <location>
        <begin position="7"/>
        <end position="29"/>
    </location>
</feature>
<feature type="transmembrane region" description="Helical" evidence="1">
    <location>
        <begin position="73"/>
        <end position="93"/>
    </location>
</feature>
<name>A0ABW3L1U2_9BACI</name>
<evidence type="ECO:0008006" key="4">
    <source>
        <dbReference type="Google" id="ProtNLM"/>
    </source>
</evidence>
<protein>
    <recommendedName>
        <fullName evidence="4">Permease</fullName>
    </recommendedName>
</protein>
<evidence type="ECO:0000313" key="3">
    <source>
        <dbReference type="Proteomes" id="UP001596990"/>
    </source>
</evidence>
<dbReference type="RefSeq" id="WP_386059382.1">
    <property type="nucleotide sequence ID" value="NZ_JBHTKL010000005.1"/>
</dbReference>
<keyword evidence="1" id="KW-0472">Membrane</keyword>
<reference evidence="3" key="1">
    <citation type="journal article" date="2019" name="Int. J. Syst. Evol. Microbiol.">
        <title>The Global Catalogue of Microorganisms (GCM) 10K type strain sequencing project: providing services to taxonomists for standard genome sequencing and annotation.</title>
        <authorList>
            <consortium name="The Broad Institute Genomics Platform"/>
            <consortium name="The Broad Institute Genome Sequencing Center for Infectious Disease"/>
            <person name="Wu L."/>
            <person name="Ma J."/>
        </authorList>
    </citation>
    <scope>NUCLEOTIDE SEQUENCE [LARGE SCALE GENOMIC DNA]</scope>
    <source>
        <strain evidence="3">CCUG 56607</strain>
    </source>
</reference>
<dbReference type="EMBL" id="JBHTKL010000005">
    <property type="protein sequence ID" value="MFD1019459.1"/>
    <property type="molecule type" value="Genomic_DNA"/>
</dbReference>
<organism evidence="2 3">
    <name type="scientific">Thalassobacillus hwangdonensis</name>
    <dbReference type="NCBI Taxonomy" id="546108"/>
    <lineage>
        <taxon>Bacteria</taxon>
        <taxon>Bacillati</taxon>
        <taxon>Bacillota</taxon>
        <taxon>Bacilli</taxon>
        <taxon>Bacillales</taxon>
        <taxon>Bacillaceae</taxon>
        <taxon>Thalassobacillus</taxon>
    </lineage>
</organism>
<evidence type="ECO:0000256" key="1">
    <source>
        <dbReference type="SAM" id="Phobius"/>
    </source>
</evidence>
<keyword evidence="1" id="KW-0812">Transmembrane</keyword>
<proteinExistence type="predicted"/>
<accession>A0ABW3L1U2</accession>
<feature type="transmembrane region" description="Helical" evidence="1">
    <location>
        <begin position="105"/>
        <end position="126"/>
    </location>
</feature>